<protein>
    <submittedName>
        <fullName evidence="3">DNA-binding protein</fullName>
    </submittedName>
</protein>
<dbReference type="InterPro" id="IPR021104">
    <property type="entry name" value="KfrA_DNA-bd_N"/>
</dbReference>
<comment type="caution">
    <text evidence="3">The sequence shown here is derived from an EMBL/GenBank/DDBJ whole genome shotgun (WGS) entry which is preliminary data.</text>
</comment>
<keyword evidence="3" id="KW-0238">DNA-binding</keyword>
<organism evidence="3 4">
    <name type="scientific">Zhongshania guokunii</name>
    <dbReference type="NCBI Taxonomy" id="641783"/>
    <lineage>
        <taxon>Bacteria</taxon>
        <taxon>Pseudomonadati</taxon>
        <taxon>Pseudomonadota</taxon>
        <taxon>Gammaproteobacteria</taxon>
        <taxon>Cellvibrionales</taxon>
        <taxon>Spongiibacteraceae</taxon>
        <taxon>Zhongshania</taxon>
    </lineage>
</organism>
<dbReference type="Pfam" id="PF11740">
    <property type="entry name" value="KfrA_N"/>
    <property type="match status" value="1"/>
</dbReference>
<evidence type="ECO:0000256" key="1">
    <source>
        <dbReference type="SAM" id="MobiDB-lite"/>
    </source>
</evidence>
<dbReference type="EMBL" id="JBFRYA010000008">
    <property type="protein sequence ID" value="MEX1669467.1"/>
    <property type="molecule type" value="Genomic_DNA"/>
</dbReference>
<accession>A0ABV3U7C9</accession>
<name>A0ABV3U7C9_9GAMM</name>
<dbReference type="Proteomes" id="UP001557485">
    <property type="component" value="Unassembled WGS sequence"/>
</dbReference>
<evidence type="ECO:0000259" key="2">
    <source>
        <dbReference type="Pfam" id="PF11740"/>
    </source>
</evidence>
<sequence>MARGGINKALVLKAREEVLKKGQNPSIDTIRIALGNTGSKSTIHRYLKELEEESAIRMDDAALLSQPIKELITRLASGLREEAQSIVGKQTEKFEEQLQDLRAKNSELAQALDALNKKHTTQLETLERVEIEVEHKNAALHKSETNAAVLKQSESKLTALLNEKQTQIQSLEEKHHHSREALDHYRQSVKEQRDQDQRRHEQQMQQLQGENHILNQTLSVKQTEITQLNKDNSRLISDLGATQKVARSLESTKERLERQVKTLTAIEQSLNTELQDYRKQSESWSSERAIFKKELSEQLSWQQEATVKLAKLEAEVVVKSGIIEQLLVRRR</sequence>
<feature type="domain" description="KfrA N-terminal DNA-binding" evidence="2">
    <location>
        <begin position="8"/>
        <end position="117"/>
    </location>
</feature>
<feature type="compositionally biased region" description="Basic and acidic residues" evidence="1">
    <location>
        <begin position="187"/>
        <end position="202"/>
    </location>
</feature>
<proteinExistence type="predicted"/>
<keyword evidence="4" id="KW-1185">Reference proteome</keyword>
<dbReference type="GO" id="GO:0003677">
    <property type="term" value="F:DNA binding"/>
    <property type="evidence" value="ECO:0007669"/>
    <property type="project" value="UniProtKB-KW"/>
</dbReference>
<gene>
    <name evidence="3" type="ORF">AB4876_11135</name>
</gene>
<evidence type="ECO:0000313" key="4">
    <source>
        <dbReference type="Proteomes" id="UP001557485"/>
    </source>
</evidence>
<feature type="region of interest" description="Disordered" evidence="1">
    <location>
        <begin position="187"/>
        <end position="206"/>
    </location>
</feature>
<evidence type="ECO:0000313" key="3">
    <source>
        <dbReference type="EMBL" id="MEX1669467.1"/>
    </source>
</evidence>
<reference evidence="3 4" key="1">
    <citation type="journal article" date="2011" name="Int. J. Syst. Evol. Microbiol.">
        <title>Zhongshania antarctica gen. nov., sp. nov. and Zhongshania guokunii sp. nov., gammaproteobacteria respectively isolated from coastal attached (fast) ice and surface seawater of the Antarctic.</title>
        <authorList>
            <person name="Li H.J."/>
            <person name="Zhang X.Y."/>
            <person name="Chen C.X."/>
            <person name="Zhang Y.J."/>
            <person name="Gao Z.M."/>
            <person name="Yu Y."/>
            <person name="Chen X.L."/>
            <person name="Chen B."/>
            <person name="Zhang Y.Z."/>
        </authorList>
    </citation>
    <scope>NUCLEOTIDE SEQUENCE [LARGE SCALE GENOMIC DNA]</scope>
    <source>
        <strain evidence="3 4">ZS6-22T</strain>
    </source>
</reference>
<dbReference type="RefSeq" id="WP_368381729.1">
    <property type="nucleotide sequence ID" value="NZ_JBFRYA010000008.1"/>
</dbReference>